<dbReference type="Gene3D" id="3.40.800.20">
    <property type="entry name" value="Histone deacetylase domain"/>
    <property type="match status" value="1"/>
</dbReference>
<dbReference type="CDD" id="cd09992">
    <property type="entry name" value="HDAC_classII"/>
    <property type="match status" value="1"/>
</dbReference>
<evidence type="ECO:0000313" key="4">
    <source>
        <dbReference type="Proteomes" id="UP001254848"/>
    </source>
</evidence>
<dbReference type="RefSeq" id="WP_413778511.1">
    <property type="nucleotide sequence ID" value="NZ_JAUOZS010000001.1"/>
</dbReference>
<evidence type="ECO:0000313" key="3">
    <source>
        <dbReference type="EMBL" id="MDT8899947.1"/>
    </source>
</evidence>
<comment type="caution">
    <text evidence="3">The sequence shown here is derived from an EMBL/GenBank/DDBJ whole genome shotgun (WGS) entry which is preliminary data.</text>
</comment>
<evidence type="ECO:0000256" key="1">
    <source>
        <dbReference type="ARBA" id="ARBA00005947"/>
    </source>
</evidence>
<keyword evidence="4" id="KW-1185">Reference proteome</keyword>
<accession>A0ABU3NT16</accession>
<dbReference type="PANTHER" id="PTHR10625">
    <property type="entry name" value="HISTONE DEACETYLASE HDAC1-RELATED"/>
    <property type="match status" value="1"/>
</dbReference>
<dbReference type="InterPro" id="IPR000286">
    <property type="entry name" value="HDACs"/>
</dbReference>
<organism evidence="3 4">
    <name type="scientific">Anaeroselena agilis</name>
    <dbReference type="NCBI Taxonomy" id="3063788"/>
    <lineage>
        <taxon>Bacteria</taxon>
        <taxon>Bacillati</taxon>
        <taxon>Bacillota</taxon>
        <taxon>Negativicutes</taxon>
        <taxon>Acetonemataceae</taxon>
        <taxon>Anaeroselena</taxon>
    </lineage>
</organism>
<dbReference type="PANTHER" id="PTHR10625:SF10">
    <property type="entry name" value="HISTONE DEACETYLASE HDAC1"/>
    <property type="match status" value="1"/>
</dbReference>
<dbReference type="PRINTS" id="PR01270">
    <property type="entry name" value="HDASUPER"/>
</dbReference>
<sequence length="440" mass="48214">MAVKPFGLVFFPAFDWALTPTHPEREERLLYTRDQIVEEGLLDIPGIREYKPRLATLRDADRVHIGVPDIGSHITDAHLVSAGGAITAAEAVVKGEVARAFALVRPPGHHAMRVVHGTRGFCTINIEAVMVEYLRRHHGIRRVAIVDTDVHHGDGTQDIFYHDPDTLFISFHQDGRTLYPGSGFTDEAGSPPALGTTINLPLPPGTTDEGLHYVLDNLIIPVLEDFRPDLVINSAGQDNHYSDPLASMAITAQGYASLAAKLRADVAVLEGGYSIEDALPYVNTGIILAMAGLDYSRVVEPDIAAAPRGLSDGTRAYLRELVAKQGALWRERESLSSAAAAKAGDFWTRRRGIYYDDSGISEQQVERLRLCPHCRGYLAVATEAEGHRTGYQSAFAAVVPRESCPACRQGAKDAVLAAKRQGKYQHYYIQDKENDSLERV</sequence>
<gene>
    <name evidence="3" type="ORF">Q4T40_01625</name>
</gene>
<name>A0ABU3NT16_9FIRM</name>
<proteinExistence type="inferred from homology"/>
<comment type="similarity">
    <text evidence="1">Belongs to the histone deacetylase family.</text>
</comment>
<dbReference type="EMBL" id="JAUOZS010000001">
    <property type="protein sequence ID" value="MDT8899947.1"/>
    <property type="molecule type" value="Genomic_DNA"/>
</dbReference>
<protein>
    <submittedName>
        <fullName evidence="3">Histone deacetylase</fullName>
    </submittedName>
</protein>
<reference evidence="3 4" key="1">
    <citation type="submission" date="2023-07" db="EMBL/GenBank/DDBJ databases">
        <title>The novel representative of Negativicutes class, Anaeroselena agilis gen. nov. sp. nov.</title>
        <authorList>
            <person name="Prokofeva M.I."/>
            <person name="Elcheninov A.G."/>
            <person name="Klyukina A."/>
            <person name="Kublanov I.V."/>
            <person name="Frolov E.N."/>
            <person name="Podosokorskaya O.A."/>
        </authorList>
    </citation>
    <scope>NUCLEOTIDE SEQUENCE [LARGE SCALE GENOMIC DNA]</scope>
    <source>
        <strain evidence="3 4">4137-cl</strain>
    </source>
</reference>
<dbReference type="Pfam" id="PF00850">
    <property type="entry name" value="Hist_deacetyl"/>
    <property type="match status" value="1"/>
</dbReference>
<dbReference type="InterPro" id="IPR023696">
    <property type="entry name" value="Ureohydrolase_dom_sf"/>
</dbReference>
<dbReference type="SUPFAM" id="SSF52768">
    <property type="entry name" value="Arginase/deacetylase"/>
    <property type="match status" value="1"/>
</dbReference>
<dbReference type="Proteomes" id="UP001254848">
    <property type="component" value="Unassembled WGS sequence"/>
</dbReference>
<dbReference type="InterPro" id="IPR023801">
    <property type="entry name" value="His_deacetylse_dom"/>
</dbReference>
<feature type="domain" description="Histone deacetylase" evidence="2">
    <location>
        <begin position="72"/>
        <end position="277"/>
    </location>
</feature>
<dbReference type="InterPro" id="IPR037138">
    <property type="entry name" value="His_deacetylse_dom_sf"/>
</dbReference>
<evidence type="ECO:0000259" key="2">
    <source>
        <dbReference type="Pfam" id="PF00850"/>
    </source>
</evidence>